<feature type="compositionally biased region" description="Basic and acidic residues" evidence="1">
    <location>
        <begin position="136"/>
        <end position="158"/>
    </location>
</feature>
<evidence type="ECO:0000313" key="3">
    <source>
        <dbReference type="EMBL" id="MBT0724115.1"/>
    </source>
</evidence>
<evidence type="ECO:0000313" key="4">
    <source>
        <dbReference type="Proteomes" id="UP000790096"/>
    </source>
</evidence>
<name>A0ABS5SVG5_9GAMM</name>
<gene>
    <name evidence="3" type="ORF">HH682_06620</name>
</gene>
<keyword evidence="4" id="KW-1185">Reference proteome</keyword>
<dbReference type="Pfam" id="PF04186">
    <property type="entry name" value="FxsA"/>
    <property type="match status" value="1"/>
</dbReference>
<feature type="transmembrane region" description="Helical" evidence="2">
    <location>
        <begin position="30"/>
        <end position="47"/>
    </location>
</feature>
<proteinExistence type="predicted"/>
<comment type="caution">
    <text evidence="3">The sequence shown here is derived from an EMBL/GenBank/DDBJ whole genome shotgun (WGS) entry which is preliminary data.</text>
</comment>
<dbReference type="InterPro" id="IPR007313">
    <property type="entry name" value="FxsA"/>
</dbReference>
<keyword evidence="2" id="KW-0812">Transmembrane</keyword>
<protein>
    <submittedName>
        <fullName evidence="3">FxsA family protein</fullName>
    </submittedName>
</protein>
<dbReference type="PANTHER" id="PTHR35335:SF1">
    <property type="entry name" value="UPF0716 PROTEIN FXSA"/>
    <property type="match status" value="1"/>
</dbReference>
<sequence>MRWLPFIALFILAWIEISLFIKVAHIFGVLLTLLLVIVTSAIGLSLVKNQGIKNFRLMQEKLVRNENPAPEMTRGLSLFLAGFLLILPGFFTDFLGALLLLPSVQQRLTHKLMPFITVWGGRGQAGKESGYTMEGEFERREEKSIENRDDTSSTHKTD</sequence>
<dbReference type="NCBIfam" id="NF008528">
    <property type="entry name" value="PRK11463.1-2"/>
    <property type="match status" value="1"/>
</dbReference>
<dbReference type="EMBL" id="JABBFR010000007">
    <property type="protein sequence ID" value="MBT0724115.1"/>
    <property type="molecule type" value="Genomic_DNA"/>
</dbReference>
<dbReference type="PANTHER" id="PTHR35335">
    <property type="entry name" value="UPF0716 PROTEIN FXSA"/>
    <property type="match status" value="1"/>
</dbReference>
<evidence type="ECO:0000256" key="1">
    <source>
        <dbReference type="SAM" id="MobiDB-lite"/>
    </source>
</evidence>
<keyword evidence="2" id="KW-1133">Transmembrane helix</keyword>
<keyword evidence="2" id="KW-0472">Membrane</keyword>
<reference evidence="3 4" key="1">
    <citation type="submission" date="2020-04" db="EMBL/GenBank/DDBJ databases">
        <title>Genome sequencing of Rosenbergiella species.</title>
        <authorList>
            <person name="Alvarez-Perez S."/>
            <person name="Lievens B."/>
        </authorList>
    </citation>
    <scope>NUCLEOTIDE SEQUENCE [LARGE SCALE GENOMIC DNA]</scope>
    <source>
        <strain evidence="3 4">S61</strain>
    </source>
</reference>
<feature type="region of interest" description="Disordered" evidence="1">
    <location>
        <begin position="123"/>
        <end position="158"/>
    </location>
</feature>
<evidence type="ECO:0000256" key="2">
    <source>
        <dbReference type="SAM" id="Phobius"/>
    </source>
</evidence>
<feature type="transmembrane region" description="Helical" evidence="2">
    <location>
        <begin position="78"/>
        <end position="101"/>
    </location>
</feature>
<accession>A0ABS5SVG5</accession>
<dbReference type="Proteomes" id="UP000790096">
    <property type="component" value="Unassembled WGS sequence"/>
</dbReference>
<dbReference type="RefSeq" id="WP_214236813.1">
    <property type="nucleotide sequence ID" value="NZ_JABBFR010000007.1"/>
</dbReference>
<organism evidence="3 4">
    <name type="scientific">Rosenbergiella gaditana</name>
    <dbReference type="NCBI Taxonomy" id="2726987"/>
    <lineage>
        <taxon>Bacteria</taxon>
        <taxon>Pseudomonadati</taxon>
        <taxon>Pseudomonadota</taxon>
        <taxon>Gammaproteobacteria</taxon>
        <taxon>Enterobacterales</taxon>
        <taxon>Erwiniaceae</taxon>
        <taxon>Rosenbergiella</taxon>
    </lineage>
</organism>